<dbReference type="InterPro" id="IPR013785">
    <property type="entry name" value="Aldolase_TIM"/>
</dbReference>
<dbReference type="KEGG" id="rca:Rcas_3087"/>
<dbReference type="Gene3D" id="3.20.20.70">
    <property type="entry name" value="Aldolase class I"/>
    <property type="match status" value="1"/>
</dbReference>
<dbReference type="InterPro" id="IPR017853">
    <property type="entry name" value="GH"/>
</dbReference>
<dbReference type="OrthoDB" id="146626at2"/>
<sequence length="412" mass="46074">MLEMCYHNKAMDTHIGQHAQWRVLLSILLAAACIASCAAPASSAPADPVRVQEAYFYKPPKDGTTAEALAARADLIILTRTDEPFRDAVRRAGYAGVILQYMLAAEVSGPVDAVRADAPCNSEHRPWRNQAAFRVGEFCNLIHPNDDWFLHNEKGERLYTNWPGHTGYFYHMNPASPGWRAFLVARLRQALEGDDQEPALGYDGVFLDNVALTLWKLRRQVNNSDGAVREFGSDEAYRTAWVALLTDVSNALRPARPVWANLIAESAPGSGWDEYLPYLDGVMVEAFATGWRGSVAPSEWERGLVQAEEVLRHEKGYLAVVQAKDQTLLPFALASYLLITDGRRAFFRYVERGDYAIFPHYPLLDTSLGAPRGPRYRQDDGTWRRDFARGYVIADPVTQQAQIVVEGREGAE</sequence>
<reference evidence="2 3" key="1">
    <citation type="submission" date="2007-08" db="EMBL/GenBank/DDBJ databases">
        <title>Complete sequence of Roseiflexus castenholzii DSM 13941.</title>
        <authorList>
            <consortium name="US DOE Joint Genome Institute"/>
            <person name="Copeland A."/>
            <person name="Lucas S."/>
            <person name="Lapidus A."/>
            <person name="Barry K."/>
            <person name="Glavina del Rio T."/>
            <person name="Dalin E."/>
            <person name="Tice H."/>
            <person name="Pitluck S."/>
            <person name="Thompson L.S."/>
            <person name="Brettin T."/>
            <person name="Bruce D."/>
            <person name="Detter J.C."/>
            <person name="Han C."/>
            <person name="Tapia R."/>
            <person name="Schmutz J."/>
            <person name="Larimer F."/>
            <person name="Land M."/>
            <person name="Hauser L."/>
            <person name="Kyrpides N."/>
            <person name="Mikhailova N."/>
            <person name="Bryant D.A."/>
            <person name="Hanada S."/>
            <person name="Tsukatani Y."/>
            <person name="Richardson P."/>
        </authorList>
    </citation>
    <scope>NUCLEOTIDE SEQUENCE [LARGE SCALE GENOMIC DNA]</scope>
    <source>
        <strain evidence="3">DSM 13941 / HLO8</strain>
    </source>
</reference>
<dbReference type="EMBL" id="CP000804">
    <property type="protein sequence ID" value="ABU59141.1"/>
    <property type="molecule type" value="Genomic_DNA"/>
</dbReference>
<dbReference type="SUPFAM" id="SSF51445">
    <property type="entry name" value="(Trans)glycosidases"/>
    <property type="match status" value="1"/>
</dbReference>
<feature type="signal peptide" evidence="1">
    <location>
        <begin position="1"/>
        <end position="38"/>
    </location>
</feature>
<evidence type="ECO:0000313" key="3">
    <source>
        <dbReference type="Proteomes" id="UP000000263"/>
    </source>
</evidence>
<dbReference type="eggNOG" id="ENOG5033EE0">
    <property type="taxonomic scope" value="Bacteria"/>
</dbReference>
<protein>
    <submittedName>
        <fullName evidence="2">Uncharacterized protein</fullName>
    </submittedName>
</protein>
<dbReference type="AlphaFoldDB" id="A7NNK0"/>
<accession>A7NNK0</accession>
<feature type="chain" id="PRO_5002711069" evidence="1">
    <location>
        <begin position="39"/>
        <end position="412"/>
    </location>
</feature>
<organism evidence="2 3">
    <name type="scientific">Roseiflexus castenholzii (strain DSM 13941 / HLO8)</name>
    <dbReference type="NCBI Taxonomy" id="383372"/>
    <lineage>
        <taxon>Bacteria</taxon>
        <taxon>Bacillati</taxon>
        <taxon>Chloroflexota</taxon>
        <taxon>Chloroflexia</taxon>
        <taxon>Chloroflexales</taxon>
        <taxon>Roseiflexineae</taxon>
        <taxon>Roseiflexaceae</taxon>
        <taxon>Roseiflexus</taxon>
    </lineage>
</organism>
<keyword evidence="1" id="KW-0732">Signal</keyword>
<evidence type="ECO:0000256" key="1">
    <source>
        <dbReference type="SAM" id="SignalP"/>
    </source>
</evidence>
<dbReference type="Pfam" id="PF14885">
    <property type="entry name" value="GHL15"/>
    <property type="match status" value="1"/>
</dbReference>
<dbReference type="Proteomes" id="UP000000263">
    <property type="component" value="Chromosome"/>
</dbReference>
<name>A7NNK0_ROSCS</name>
<evidence type="ECO:0000313" key="2">
    <source>
        <dbReference type="EMBL" id="ABU59141.1"/>
    </source>
</evidence>
<proteinExistence type="predicted"/>
<keyword evidence="3" id="KW-1185">Reference proteome</keyword>
<dbReference type="HOGENOM" id="CLU_667099_0_0_0"/>
<dbReference type="InterPro" id="IPR029455">
    <property type="entry name" value="GHL15"/>
</dbReference>
<gene>
    <name evidence="2" type="ordered locus">Rcas_3087</name>
</gene>